<sequence length="174" mass="18117">MSETSELGFEVGEGFAGEGANAAHINTVLGKKSGPVGSAFVTTLGSPSVGHIPFLVVWKPNVPVTPATLFVNKAAIVNDRHGELTWGAAQAGVAHGVAEFASRRFVEIGQSDAFVLLTAVWVNPEADDAEAVYRNNHQATVAALEQGSASPTRSLAILEHLAGGQPSNPYFIRG</sequence>
<keyword evidence="1" id="KW-0456">Lyase</keyword>
<evidence type="ECO:0000313" key="4">
    <source>
        <dbReference type="EMBL" id="CAB5026177.1"/>
    </source>
</evidence>
<dbReference type="Pfam" id="PF08714">
    <property type="entry name" value="Fae"/>
    <property type="match status" value="1"/>
</dbReference>
<gene>
    <name evidence="3" type="ORF">UFOPK2880_01938</name>
    <name evidence="4" type="ORF">UFOPK4134_00584</name>
</gene>
<proteinExistence type="predicted"/>
<organism evidence="3">
    <name type="scientific">freshwater metagenome</name>
    <dbReference type="NCBI Taxonomy" id="449393"/>
    <lineage>
        <taxon>unclassified sequences</taxon>
        <taxon>metagenomes</taxon>
        <taxon>ecological metagenomes</taxon>
    </lineage>
</organism>
<name>A0A6J6WZ77_9ZZZZ</name>
<dbReference type="InterPro" id="IPR014826">
    <property type="entry name" value="HCHO-activating_enzyme"/>
</dbReference>
<dbReference type="InterPro" id="IPR020568">
    <property type="entry name" value="Ribosomal_Su5_D2-typ_SF"/>
</dbReference>
<dbReference type="EMBL" id="CAFBPS010000029">
    <property type="protein sequence ID" value="CAB5026177.1"/>
    <property type="molecule type" value="Genomic_DNA"/>
</dbReference>
<dbReference type="SUPFAM" id="SSF54211">
    <property type="entry name" value="Ribosomal protein S5 domain 2-like"/>
    <property type="match status" value="1"/>
</dbReference>
<dbReference type="InterPro" id="IPR037075">
    <property type="entry name" value="HCHO-activating_enzyme_sf"/>
</dbReference>
<dbReference type="GO" id="GO:0016840">
    <property type="term" value="F:carbon-nitrogen lyase activity"/>
    <property type="evidence" value="ECO:0007669"/>
    <property type="project" value="InterPro"/>
</dbReference>
<dbReference type="AlphaFoldDB" id="A0A6J6WZ77"/>
<protein>
    <submittedName>
        <fullName evidence="3">Unannotated protein</fullName>
    </submittedName>
</protein>
<evidence type="ECO:0000256" key="1">
    <source>
        <dbReference type="ARBA" id="ARBA00023239"/>
    </source>
</evidence>
<dbReference type="GO" id="GO:0016051">
    <property type="term" value="P:carbohydrate biosynthetic process"/>
    <property type="evidence" value="ECO:0007669"/>
    <property type="project" value="InterPro"/>
</dbReference>
<dbReference type="EMBL" id="CAEZZP010000208">
    <property type="protein sequence ID" value="CAB4789479.1"/>
    <property type="molecule type" value="Genomic_DNA"/>
</dbReference>
<accession>A0A6J6WZ77</accession>
<evidence type="ECO:0000313" key="3">
    <source>
        <dbReference type="EMBL" id="CAB4789479.1"/>
    </source>
</evidence>
<dbReference type="Gene3D" id="3.30.230.60">
    <property type="entry name" value="Formaldehyde-activating enzyme"/>
    <property type="match status" value="1"/>
</dbReference>
<evidence type="ECO:0000259" key="2">
    <source>
        <dbReference type="Pfam" id="PF08714"/>
    </source>
</evidence>
<feature type="domain" description="Formaldehyde-activating enzyme" evidence="2">
    <location>
        <begin position="11"/>
        <end position="147"/>
    </location>
</feature>
<reference evidence="3" key="1">
    <citation type="submission" date="2020-05" db="EMBL/GenBank/DDBJ databases">
        <authorList>
            <person name="Chiriac C."/>
            <person name="Salcher M."/>
            <person name="Ghai R."/>
            <person name="Kavagutti S V."/>
        </authorList>
    </citation>
    <scope>NUCLEOTIDE SEQUENCE</scope>
</reference>